<evidence type="ECO:0000313" key="1">
    <source>
        <dbReference type="EMBL" id="CDL84068.1"/>
    </source>
</evidence>
<gene>
    <name evidence="1" type="ORF">XSR1_40104</name>
</gene>
<organism evidence="1 2">
    <name type="scientific">Xenorhabdus szentirmaii DSM 16338</name>
    <dbReference type="NCBI Taxonomy" id="1427518"/>
    <lineage>
        <taxon>Bacteria</taxon>
        <taxon>Pseudomonadati</taxon>
        <taxon>Pseudomonadota</taxon>
        <taxon>Gammaproteobacteria</taxon>
        <taxon>Enterobacterales</taxon>
        <taxon>Morganellaceae</taxon>
        <taxon>Xenorhabdus</taxon>
    </lineage>
</organism>
<evidence type="ECO:0000313" key="2">
    <source>
        <dbReference type="Proteomes" id="UP000019202"/>
    </source>
</evidence>
<comment type="caution">
    <text evidence="1">The sequence shown here is derived from an EMBL/GenBank/DDBJ whole genome shotgun (WGS) entry which is preliminary data.</text>
</comment>
<dbReference type="EMBL" id="CBXF010000099">
    <property type="protein sequence ID" value="CDL84068.1"/>
    <property type="molecule type" value="Genomic_DNA"/>
</dbReference>
<proteinExistence type="predicted"/>
<dbReference type="Proteomes" id="UP000019202">
    <property type="component" value="Unassembled WGS sequence"/>
</dbReference>
<dbReference type="AlphaFoldDB" id="W1J1Y4"/>
<protein>
    <submittedName>
        <fullName evidence="1">Uncharacterized protein</fullName>
    </submittedName>
</protein>
<accession>W1J1Y4</accession>
<name>W1J1Y4_9GAMM</name>
<keyword evidence="2" id="KW-1185">Reference proteome</keyword>
<sequence length="50" mass="5937">MNKFYFLKFTHCNFLNKLLIKIKTQNNCIIPPSIQHYIDLNTHITVNTLS</sequence>
<reference evidence="1" key="1">
    <citation type="submission" date="2013-11" db="EMBL/GenBank/DDBJ databases">
        <title>Draft genome sequence and annotation of the entomopathogenic bacteria, Xenorhabdus cabanillasi strain JM26 and Xenorhabdus szentirmai strain DSM 16338.</title>
        <authorList>
            <person name="Gualtieri M."/>
            <person name="Ogier J.C."/>
            <person name="Pages S."/>
            <person name="Givaudan A."/>
            <person name="Gaudriault S."/>
        </authorList>
    </citation>
    <scope>NUCLEOTIDE SEQUENCE [LARGE SCALE GENOMIC DNA]</scope>
    <source>
        <strain evidence="1">DSM 16338</strain>
    </source>
</reference>